<dbReference type="SUPFAM" id="SSF51338">
    <property type="entry name" value="Composite domain of metallo-dependent hydrolases"/>
    <property type="match status" value="2"/>
</dbReference>
<dbReference type="InterPro" id="IPR006680">
    <property type="entry name" value="Amidohydro-rel"/>
</dbReference>
<comment type="caution">
    <text evidence="3">The sequence shown here is derived from an EMBL/GenBank/DDBJ whole genome shotgun (WGS) entry which is preliminary data.</text>
</comment>
<dbReference type="PANTHER" id="PTHR43135:SF3">
    <property type="entry name" value="ALPHA-D-RIBOSE 1-METHYLPHOSPHONATE 5-TRIPHOSPHATE DIPHOSPHATASE"/>
    <property type="match status" value="1"/>
</dbReference>
<dbReference type="Gene3D" id="3.20.20.140">
    <property type="entry name" value="Metal-dependent hydrolases"/>
    <property type="match status" value="1"/>
</dbReference>
<evidence type="ECO:0000256" key="1">
    <source>
        <dbReference type="SAM" id="SignalP"/>
    </source>
</evidence>
<evidence type="ECO:0000313" key="4">
    <source>
        <dbReference type="Proteomes" id="UP001526143"/>
    </source>
</evidence>
<reference evidence="3 4" key="1">
    <citation type="submission" date="2022-10" db="EMBL/GenBank/DDBJ databases">
        <title>Identification of biosynthetic pathway for the production of the potent trypsin inhibitor radiosumin.</title>
        <authorList>
            <person name="Fewer D.P."/>
            <person name="Delbaje E."/>
            <person name="Ouyang X."/>
            <person name="Agostino P.D."/>
            <person name="Wahlsten M."/>
            <person name="Jokela J."/>
            <person name="Permi P."/>
            <person name="Haapaniemi E."/>
            <person name="Koistinen H."/>
        </authorList>
    </citation>
    <scope>NUCLEOTIDE SEQUENCE [LARGE SCALE GENOMIC DNA]</scope>
    <source>
        <strain evidence="3 4">NIES-515</strain>
    </source>
</reference>
<evidence type="ECO:0000313" key="3">
    <source>
        <dbReference type="EMBL" id="MCV3213488.1"/>
    </source>
</evidence>
<organism evidence="3 4">
    <name type="scientific">Plectonema radiosum NIES-515</name>
    <dbReference type="NCBI Taxonomy" id="2986073"/>
    <lineage>
        <taxon>Bacteria</taxon>
        <taxon>Bacillati</taxon>
        <taxon>Cyanobacteriota</taxon>
        <taxon>Cyanophyceae</taxon>
        <taxon>Oscillatoriophycideae</taxon>
        <taxon>Oscillatoriales</taxon>
        <taxon>Microcoleaceae</taxon>
        <taxon>Plectonema</taxon>
    </lineage>
</organism>
<dbReference type="EMBL" id="JAOWRF010000119">
    <property type="protein sequence ID" value="MCV3213488.1"/>
    <property type="molecule type" value="Genomic_DNA"/>
</dbReference>
<dbReference type="InterPro" id="IPR051781">
    <property type="entry name" value="Metallo-dep_Hydrolase"/>
</dbReference>
<keyword evidence="1" id="KW-0732">Signal</keyword>
<accession>A0ABT3AWI7</accession>
<keyword evidence="4" id="KW-1185">Reference proteome</keyword>
<evidence type="ECO:0000259" key="2">
    <source>
        <dbReference type="Pfam" id="PF01979"/>
    </source>
</evidence>
<dbReference type="InterPro" id="IPR057744">
    <property type="entry name" value="OTAase-like"/>
</dbReference>
<feature type="chain" id="PRO_5046861492" evidence="1">
    <location>
        <begin position="29"/>
        <end position="502"/>
    </location>
</feature>
<dbReference type="PANTHER" id="PTHR43135">
    <property type="entry name" value="ALPHA-D-RIBOSE 1-METHYLPHOSPHONATE 5-TRIPHOSPHATE DIPHOSPHATASE"/>
    <property type="match status" value="1"/>
</dbReference>
<proteinExistence type="predicted"/>
<sequence>MRFFYRVILGALMLALMGMGLTPQVAHAQIKGCPVPLIGNLEPPPPPPDGVLFQNVRIFNGLTDGLSGKSDVLVIENKINKISLTSIDLTKLPEIELENGNKLDPKNVETINGNGLVMMPGLIDNHVHIYMSANPQEGKNGLLNLDTNPQILESKAQAEAKNILLRGFTAVRDMGGPVFPLKQLIDLECTPGPRIYPSGATISQTSGHGDFGDYYARPRRFGGKLSRAEDLRATIIADGRDEVLTATRENLRLGASQIKLMAGGGAASLYDPLDVAEYTLDEIKAAVEAADDWGTYVTVHAYTPKAVRRAITAGVKCIEHGQLLDEETMQLLAKKGIWLSLQTLEPAPGDTEPLVIEKKRQVIDGTDKAFTWAKKYNVNLAWGTDFIFNPGSTYKQNSFIPKLKTWLSNFEALKLVTHDNAQLLALSGPRNPYPGELGVIKEGAYADLLLVKGNPLDDLSVLGNDEDNKNNFQVIMKDGNIYKNCLSQPMTNGCVVPLPLIP</sequence>
<dbReference type="Proteomes" id="UP001526143">
    <property type="component" value="Unassembled WGS sequence"/>
</dbReference>
<dbReference type="Pfam" id="PF01979">
    <property type="entry name" value="Amidohydro_1"/>
    <property type="match status" value="1"/>
</dbReference>
<dbReference type="RefSeq" id="WP_263745004.1">
    <property type="nucleotide sequence ID" value="NZ_JAOWRF010000119.1"/>
</dbReference>
<dbReference type="CDD" id="cd01299">
    <property type="entry name" value="Met_dep_hydrolase_A"/>
    <property type="match status" value="1"/>
</dbReference>
<feature type="signal peptide" evidence="1">
    <location>
        <begin position="1"/>
        <end position="28"/>
    </location>
</feature>
<protein>
    <submittedName>
        <fullName evidence="3">Amidohydrolase family protein</fullName>
    </submittedName>
</protein>
<gene>
    <name evidence="3" type="ORF">OGM63_08100</name>
</gene>
<dbReference type="SUPFAM" id="SSF51556">
    <property type="entry name" value="Metallo-dependent hydrolases"/>
    <property type="match status" value="1"/>
</dbReference>
<dbReference type="InterPro" id="IPR011059">
    <property type="entry name" value="Metal-dep_hydrolase_composite"/>
</dbReference>
<feature type="domain" description="Amidohydrolase-related" evidence="2">
    <location>
        <begin position="117"/>
        <end position="482"/>
    </location>
</feature>
<dbReference type="Gene3D" id="2.30.40.10">
    <property type="entry name" value="Urease, subunit C, domain 1"/>
    <property type="match status" value="1"/>
</dbReference>
<dbReference type="InterPro" id="IPR032466">
    <property type="entry name" value="Metal_Hydrolase"/>
</dbReference>
<name>A0ABT3AWI7_9CYAN</name>